<proteinExistence type="predicted"/>
<dbReference type="SUPFAM" id="SSF51679">
    <property type="entry name" value="Bacterial luciferase-like"/>
    <property type="match status" value="1"/>
</dbReference>
<dbReference type="PANTHER" id="PTHR42847:SF8">
    <property type="entry name" value="CONSERVED PROTEIN"/>
    <property type="match status" value="1"/>
</dbReference>
<dbReference type="EMBL" id="LT607750">
    <property type="protein sequence ID" value="SCG46793.1"/>
    <property type="molecule type" value="Genomic_DNA"/>
</dbReference>
<evidence type="ECO:0000256" key="2">
    <source>
        <dbReference type="ARBA" id="ARBA00022643"/>
    </source>
</evidence>
<dbReference type="RefSeq" id="WP_157748090.1">
    <property type="nucleotide sequence ID" value="NZ_LT607750.1"/>
</dbReference>
<dbReference type="AlphaFoldDB" id="A0A1C5HLL0"/>
<organism evidence="6 7">
    <name type="scientific">Micromonospora echinaurantiaca</name>
    <dbReference type="NCBI Taxonomy" id="47857"/>
    <lineage>
        <taxon>Bacteria</taxon>
        <taxon>Bacillati</taxon>
        <taxon>Actinomycetota</taxon>
        <taxon>Actinomycetes</taxon>
        <taxon>Micromonosporales</taxon>
        <taxon>Micromonosporaceae</taxon>
        <taxon>Micromonospora</taxon>
    </lineage>
</organism>
<keyword evidence="1" id="KW-0285">Flavoprotein</keyword>
<keyword evidence="3" id="KW-0560">Oxidoreductase</keyword>
<dbReference type="InterPro" id="IPR050172">
    <property type="entry name" value="SsuD_RutA_monooxygenase"/>
</dbReference>
<dbReference type="Pfam" id="PF00296">
    <property type="entry name" value="Bac_luciferase"/>
    <property type="match status" value="1"/>
</dbReference>
<dbReference type="InterPro" id="IPR036661">
    <property type="entry name" value="Luciferase-like_sf"/>
</dbReference>
<dbReference type="Gene3D" id="3.20.20.30">
    <property type="entry name" value="Luciferase-like domain"/>
    <property type="match status" value="1"/>
</dbReference>
<dbReference type="InterPro" id="IPR011251">
    <property type="entry name" value="Luciferase-like_dom"/>
</dbReference>
<gene>
    <name evidence="6" type="ORF">GA0070609_1832</name>
</gene>
<sequence length="299" mass="32639">MRIGLLLDRFDWPGGPAAQGPTLRRIAVEAEQAGVASIWINDHFLQIPLFGEVTDPILESWTVLAHLAAVTRRVELGTLTTGGHHRHPGPLLKIVTTLDVLSGGRAWLGVGPAWNEREQLALGIPTYSWPERFAQLEELLQVAHRAFAGDRSPYAGEHLRLAEPVFSPPPLRRPPILVGGAHERRVFPLVARYADACNLFEAGGLPMLRLKLDLLRRRCEEIGRDFATLRRTSFGPLHLTRTGAGDSQTVPAALERFATLAGEGFELAIVALADPLDPAAFELLAELVEALAPVTATPR</sequence>
<dbReference type="GO" id="GO:0046306">
    <property type="term" value="P:alkanesulfonate catabolic process"/>
    <property type="evidence" value="ECO:0007669"/>
    <property type="project" value="TreeGrafter"/>
</dbReference>
<evidence type="ECO:0000313" key="6">
    <source>
        <dbReference type="EMBL" id="SCG46793.1"/>
    </source>
</evidence>
<evidence type="ECO:0000313" key="7">
    <source>
        <dbReference type="Proteomes" id="UP000198217"/>
    </source>
</evidence>
<keyword evidence="7" id="KW-1185">Reference proteome</keyword>
<evidence type="ECO:0000259" key="5">
    <source>
        <dbReference type="Pfam" id="PF00296"/>
    </source>
</evidence>
<keyword evidence="2" id="KW-0288">FMN</keyword>
<evidence type="ECO:0000256" key="1">
    <source>
        <dbReference type="ARBA" id="ARBA00022630"/>
    </source>
</evidence>
<dbReference type="Proteomes" id="UP000198217">
    <property type="component" value="Chromosome I"/>
</dbReference>
<feature type="domain" description="Luciferase-like" evidence="5">
    <location>
        <begin position="9"/>
        <end position="242"/>
    </location>
</feature>
<evidence type="ECO:0000256" key="4">
    <source>
        <dbReference type="ARBA" id="ARBA00023033"/>
    </source>
</evidence>
<name>A0A1C5HLL0_9ACTN</name>
<evidence type="ECO:0000256" key="3">
    <source>
        <dbReference type="ARBA" id="ARBA00023002"/>
    </source>
</evidence>
<protein>
    <submittedName>
        <fullName evidence="6">Luciferase-like monooxygenase</fullName>
    </submittedName>
</protein>
<dbReference type="PANTHER" id="PTHR42847">
    <property type="entry name" value="ALKANESULFONATE MONOOXYGENASE"/>
    <property type="match status" value="1"/>
</dbReference>
<keyword evidence="4 6" id="KW-0503">Monooxygenase</keyword>
<accession>A0A1C5HLL0</accession>
<dbReference type="GO" id="GO:0008726">
    <property type="term" value="F:alkanesulfonate monooxygenase activity"/>
    <property type="evidence" value="ECO:0007669"/>
    <property type="project" value="TreeGrafter"/>
</dbReference>
<reference evidence="6 7" key="1">
    <citation type="submission" date="2016-06" db="EMBL/GenBank/DDBJ databases">
        <authorList>
            <person name="Kjaerup R.B."/>
            <person name="Dalgaard T.S."/>
            <person name="Juul-Madsen H.R."/>
        </authorList>
    </citation>
    <scope>NUCLEOTIDE SEQUENCE [LARGE SCALE GENOMIC DNA]</scope>
    <source>
        <strain evidence="6 7">DSM 43904</strain>
    </source>
</reference>